<feature type="binding site" description="via carbamate group" evidence="1">
    <location>
        <position position="163"/>
    </location>
    <ligand>
        <name>Zn(2+)</name>
        <dbReference type="ChEBI" id="CHEBI:29105"/>
        <label>1</label>
    </ligand>
</feature>
<dbReference type="PANTHER" id="PTHR42717:SF1">
    <property type="entry name" value="IMIDAZOLONEPROPIONASE AND RELATED AMIDOHYDROLASES"/>
    <property type="match status" value="1"/>
</dbReference>
<organism evidence="5 6">
    <name type="scientific">Chelatococcus asaccharovorans</name>
    <dbReference type="NCBI Taxonomy" id="28210"/>
    <lineage>
        <taxon>Bacteria</taxon>
        <taxon>Pseudomonadati</taxon>
        <taxon>Pseudomonadota</taxon>
        <taxon>Alphaproteobacteria</taxon>
        <taxon>Hyphomicrobiales</taxon>
        <taxon>Chelatococcaceae</taxon>
        <taxon>Chelatococcus</taxon>
    </lineage>
</organism>
<feature type="binding site" evidence="1">
    <location>
        <position position="197"/>
    </location>
    <ligand>
        <name>Zn(2+)</name>
        <dbReference type="ChEBI" id="CHEBI:29105"/>
        <label>2</label>
    </ligand>
</feature>
<dbReference type="Pfam" id="PF01979">
    <property type="entry name" value="Amidohydro_1"/>
    <property type="match status" value="1"/>
</dbReference>
<feature type="binding site" evidence="1">
    <location>
        <position position="63"/>
    </location>
    <ligand>
        <name>Zn(2+)</name>
        <dbReference type="ChEBI" id="CHEBI:29105"/>
        <label>1</label>
    </ligand>
</feature>
<dbReference type="InterPro" id="IPR011059">
    <property type="entry name" value="Metal-dep_hydrolase_composite"/>
</dbReference>
<feature type="binding site" description="via carbamate group" evidence="1">
    <location>
        <position position="163"/>
    </location>
    <ligand>
        <name>Zn(2+)</name>
        <dbReference type="ChEBI" id="CHEBI:29105"/>
        <label>2</label>
    </ligand>
</feature>
<evidence type="ECO:0000256" key="1">
    <source>
        <dbReference type="PIRSR" id="PIRSR039004-1"/>
    </source>
</evidence>
<accession>A0A2V3UHU1</accession>
<protein>
    <submittedName>
        <fullName evidence="5">Dihydroorotase</fullName>
    </submittedName>
</protein>
<dbReference type="InterPro" id="IPR032466">
    <property type="entry name" value="Metal_Hydrolase"/>
</dbReference>
<dbReference type="Gene3D" id="3.20.20.140">
    <property type="entry name" value="Metal-dependent hydrolases"/>
    <property type="match status" value="1"/>
</dbReference>
<dbReference type="OrthoDB" id="9796020at2"/>
<keyword evidence="6" id="KW-1185">Reference proteome</keyword>
<dbReference type="InterPro" id="IPR020043">
    <property type="entry name" value="Deacetylase_Atu3266-like"/>
</dbReference>
<dbReference type="GO" id="GO:0019213">
    <property type="term" value="F:deacetylase activity"/>
    <property type="evidence" value="ECO:0007669"/>
    <property type="project" value="InterPro"/>
</dbReference>
<dbReference type="RefSeq" id="WP_110372889.1">
    <property type="nucleotide sequence ID" value="NZ_JAHBRY010000001.1"/>
</dbReference>
<dbReference type="SUPFAM" id="SSF51338">
    <property type="entry name" value="Composite domain of metallo-dependent hydrolases"/>
    <property type="match status" value="1"/>
</dbReference>
<dbReference type="PIRSF" id="PIRSF039004">
    <property type="entry name" value="ADE_EF_0837"/>
    <property type="match status" value="1"/>
</dbReference>
<dbReference type="AlphaFoldDB" id="A0A2V3UHU1"/>
<reference evidence="5 6" key="1">
    <citation type="submission" date="2018-05" db="EMBL/GenBank/DDBJ databases">
        <title>Genomic Encyclopedia of Type Strains, Phase IV (KMG-IV): sequencing the most valuable type-strain genomes for metagenomic binning, comparative biology and taxonomic classification.</title>
        <authorList>
            <person name="Goeker M."/>
        </authorList>
    </citation>
    <scope>NUCLEOTIDE SEQUENCE [LARGE SCALE GENOMIC DNA]</scope>
    <source>
        <strain evidence="5 6">DSM 6462</strain>
    </source>
</reference>
<evidence type="ECO:0000256" key="2">
    <source>
        <dbReference type="PIRSR" id="PIRSR039004-2"/>
    </source>
</evidence>
<dbReference type="PANTHER" id="PTHR42717">
    <property type="entry name" value="DIHYDROOROTASE-RELATED"/>
    <property type="match status" value="1"/>
</dbReference>
<dbReference type="EMBL" id="QJJK01000001">
    <property type="protein sequence ID" value="PXW64861.1"/>
    <property type="molecule type" value="Genomic_DNA"/>
</dbReference>
<dbReference type="Gene3D" id="2.30.40.10">
    <property type="entry name" value="Urease, subunit C, domain 1"/>
    <property type="match status" value="1"/>
</dbReference>
<evidence type="ECO:0000259" key="4">
    <source>
        <dbReference type="Pfam" id="PF01979"/>
    </source>
</evidence>
<keyword evidence="1" id="KW-0862">Zinc</keyword>
<dbReference type="GO" id="GO:0016810">
    <property type="term" value="F:hydrolase activity, acting on carbon-nitrogen (but not peptide) bonds"/>
    <property type="evidence" value="ECO:0007669"/>
    <property type="project" value="InterPro"/>
</dbReference>
<feature type="domain" description="Amidohydrolase-related" evidence="4">
    <location>
        <begin position="54"/>
        <end position="348"/>
    </location>
</feature>
<dbReference type="Proteomes" id="UP000248021">
    <property type="component" value="Unassembled WGS sequence"/>
</dbReference>
<dbReference type="InterPro" id="IPR006680">
    <property type="entry name" value="Amidohydro-rel"/>
</dbReference>
<dbReference type="NCBIfam" id="NF006689">
    <property type="entry name" value="PRK09237.1"/>
    <property type="match status" value="1"/>
</dbReference>
<sequence length="384" mass="39889">MAYDLLIKNGHVIDPDQGIDGLFDVAFADGRVAALAPSISDASAGEVRDAAGLYVVPGLIDLHTHVYWGGTLLGVEAERVARASGMTTAVDAGSAGAGNIRGLIDLVAPRSPVRILAFLNLSLVGIFVGDGVHVGEAEDLRFLDIPLCVGAARANAEHVVGVKIRVGASTTGALGAIPLHMAIRAAELAGDLPVMVHVGAGMPPRIEDIVDPLRPGDVLTHYCTPKENSPLTSRGQLRDCMIAAKERGVIMDVGHGSGSFGFDVARVMLESGLSPDVISSDVHMKCIDGPAYDVLATMSKFLVLGMPLAEVIRAATATPAAVCRRSDLGTLRPGAHGDATLLEIRKGAVVFKDSIGGSLQADRRFVPRGTVIAGQWWHDGAAAA</sequence>
<evidence type="ECO:0000256" key="3">
    <source>
        <dbReference type="PIRSR" id="PIRSR039004-3"/>
    </source>
</evidence>
<evidence type="ECO:0000313" key="5">
    <source>
        <dbReference type="EMBL" id="PXW64861.1"/>
    </source>
</evidence>
<feature type="binding site" evidence="1">
    <location>
        <position position="221"/>
    </location>
    <ligand>
        <name>Zn(2+)</name>
        <dbReference type="ChEBI" id="CHEBI:29105"/>
        <label>2</label>
    </ligand>
</feature>
<dbReference type="SUPFAM" id="SSF51556">
    <property type="entry name" value="Metallo-dependent hydrolases"/>
    <property type="match status" value="1"/>
</dbReference>
<feature type="modified residue" description="N6-carboxylysine" evidence="2">
    <location>
        <position position="163"/>
    </location>
</feature>
<feature type="binding site" evidence="1">
    <location>
        <position position="281"/>
    </location>
    <ligand>
        <name>Zn(2+)</name>
        <dbReference type="ChEBI" id="CHEBI:29105"/>
        <label>1</label>
    </ligand>
</feature>
<proteinExistence type="predicted"/>
<feature type="binding site" evidence="1">
    <location>
        <position position="65"/>
    </location>
    <ligand>
        <name>Zn(2+)</name>
        <dbReference type="ChEBI" id="CHEBI:29105"/>
        <label>1</label>
    </ligand>
</feature>
<keyword evidence="1" id="KW-0479">Metal-binding</keyword>
<name>A0A2V3UHU1_9HYPH</name>
<comment type="caution">
    <text evidence="5">The sequence shown here is derived from an EMBL/GenBank/DDBJ whole genome shotgun (WGS) entry which is preliminary data.</text>
</comment>
<dbReference type="GO" id="GO:0046872">
    <property type="term" value="F:metal ion binding"/>
    <property type="evidence" value="ECO:0007669"/>
    <property type="project" value="UniProtKB-KW"/>
</dbReference>
<gene>
    <name evidence="5" type="ORF">C7450_101620</name>
</gene>
<evidence type="ECO:0000313" key="6">
    <source>
        <dbReference type="Proteomes" id="UP000248021"/>
    </source>
</evidence>
<feature type="site" description="Transition state stabilizer" evidence="3">
    <location>
        <position position="165"/>
    </location>
</feature>